<proteinExistence type="predicted"/>
<reference evidence="1" key="1">
    <citation type="journal article" date="2015" name="MBio">
        <title>Eco-Evolutionary Dynamics of Episomes among Ecologically Cohesive Bacterial Populations.</title>
        <authorList>
            <person name="Xue H."/>
            <person name="Cordero O.X."/>
            <person name="Camas F.M."/>
            <person name="Trimble W."/>
            <person name="Meyer F."/>
            <person name="Guglielmini J."/>
            <person name="Rocha E.P."/>
            <person name="Polz M.F."/>
        </authorList>
    </citation>
    <scope>NUCLEOTIDE SEQUENCE</scope>
    <source>
        <strain evidence="1">5S_214</strain>
    </source>
</reference>
<protein>
    <submittedName>
        <fullName evidence="1">Uncharacterized protein</fullName>
    </submittedName>
</protein>
<accession>A0A0H3ZW17</accession>
<organism evidence="1">
    <name type="scientific">Vibrio splendidus</name>
    <dbReference type="NCBI Taxonomy" id="29497"/>
    <lineage>
        <taxon>Bacteria</taxon>
        <taxon>Pseudomonadati</taxon>
        <taxon>Pseudomonadota</taxon>
        <taxon>Gammaproteobacteria</taxon>
        <taxon>Vibrionales</taxon>
        <taxon>Vibrionaceae</taxon>
        <taxon>Vibrio</taxon>
    </lineage>
</organism>
<dbReference type="AlphaFoldDB" id="A0A0H3ZW17"/>
<name>A0A0H3ZW17_VIBSP</name>
<evidence type="ECO:0000313" key="1">
    <source>
        <dbReference type="EMBL" id="AKN37681.1"/>
    </source>
</evidence>
<dbReference type="EMBL" id="KP795544">
    <property type="protein sequence ID" value="AKN37681.1"/>
    <property type="molecule type" value="Genomic_DNA"/>
</dbReference>
<sequence>MDKYQDRVTQQQLDTLNPDILLYPCSYFNNGLLPEPSLAGYKYRNGKIVIRSQMDLGLATMRRRCRVAPSRFPLTFQFTGEQKEAFEAWVFDELDGGVEWFYLPLLTGDFRLEIHKVQFVATPGEDSDFVCTGAYPDPEDPRRRVSTWELTAEVQAFRAKLERYNARLLTRDTLSGLEKAALSAEKSVNDTPEIKEN</sequence>